<organism evidence="2 3">
    <name type="scientific">Craurococcus roseus</name>
    <dbReference type="NCBI Taxonomy" id="77585"/>
    <lineage>
        <taxon>Bacteria</taxon>
        <taxon>Pseudomonadati</taxon>
        <taxon>Pseudomonadota</taxon>
        <taxon>Alphaproteobacteria</taxon>
        <taxon>Acetobacterales</taxon>
        <taxon>Acetobacteraceae</taxon>
        <taxon>Craurococcus</taxon>
    </lineage>
</organism>
<dbReference type="InterPro" id="IPR012902">
    <property type="entry name" value="N_methyl_site"/>
</dbReference>
<comment type="caution">
    <text evidence="2">The sequence shown here is derived from an EMBL/GenBank/DDBJ whole genome shotgun (WGS) entry which is preliminary data.</text>
</comment>
<dbReference type="EMBL" id="BAAAFZ010000076">
    <property type="protein sequence ID" value="GAA0601076.1"/>
    <property type="molecule type" value="Genomic_DNA"/>
</dbReference>
<gene>
    <name evidence="2" type="ORF">GCM10009416_43710</name>
</gene>
<reference evidence="3" key="1">
    <citation type="journal article" date="2019" name="Int. J. Syst. Evol. Microbiol.">
        <title>The Global Catalogue of Microorganisms (GCM) 10K type strain sequencing project: providing services to taxonomists for standard genome sequencing and annotation.</title>
        <authorList>
            <consortium name="The Broad Institute Genomics Platform"/>
            <consortium name="The Broad Institute Genome Sequencing Center for Infectious Disease"/>
            <person name="Wu L."/>
            <person name="Ma J."/>
        </authorList>
    </citation>
    <scope>NUCLEOTIDE SEQUENCE [LARGE SCALE GENOMIC DNA]</scope>
    <source>
        <strain evidence="3">JCM 9933</strain>
    </source>
</reference>
<evidence type="ECO:0000313" key="3">
    <source>
        <dbReference type="Proteomes" id="UP001501588"/>
    </source>
</evidence>
<keyword evidence="3" id="KW-1185">Reference proteome</keyword>
<evidence type="ECO:0000256" key="1">
    <source>
        <dbReference type="SAM" id="MobiDB-lite"/>
    </source>
</evidence>
<feature type="region of interest" description="Disordered" evidence="1">
    <location>
        <begin position="59"/>
        <end position="91"/>
    </location>
</feature>
<dbReference type="Proteomes" id="UP001501588">
    <property type="component" value="Unassembled WGS sequence"/>
</dbReference>
<proteinExistence type="predicted"/>
<sequence length="119" mass="11998">MRSERGFSLVEALVALVVVGGAVAAVLPPLARALATKAERDTGVSSVLFAQSLLEAHAPPGAARPGRWEGTASEGAGWRVEVGTGDEGPRGVALRPVRVAVGGGIVLDTLRPGPVETGP</sequence>
<accession>A0ABP3R0F6</accession>
<dbReference type="NCBIfam" id="TIGR02532">
    <property type="entry name" value="IV_pilin_GFxxxE"/>
    <property type="match status" value="1"/>
</dbReference>
<evidence type="ECO:0008006" key="4">
    <source>
        <dbReference type="Google" id="ProtNLM"/>
    </source>
</evidence>
<dbReference type="PROSITE" id="PS00409">
    <property type="entry name" value="PROKAR_NTER_METHYL"/>
    <property type="match status" value="1"/>
</dbReference>
<dbReference type="RefSeq" id="WP_343897543.1">
    <property type="nucleotide sequence ID" value="NZ_BAAAFZ010000076.1"/>
</dbReference>
<protein>
    <recommendedName>
        <fullName evidence="4">Prepilin-type N-terminal cleavage/methylation domain-containing protein</fullName>
    </recommendedName>
</protein>
<dbReference type="Pfam" id="PF07963">
    <property type="entry name" value="N_methyl"/>
    <property type="match status" value="1"/>
</dbReference>
<name>A0ABP3R0F6_9PROT</name>
<evidence type="ECO:0000313" key="2">
    <source>
        <dbReference type="EMBL" id="GAA0601076.1"/>
    </source>
</evidence>